<gene>
    <name evidence="1" type="ORF">SAMN05444364_1313</name>
</gene>
<evidence type="ECO:0000313" key="2">
    <source>
        <dbReference type="Proteomes" id="UP000184105"/>
    </source>
</evidence>
<accession>A0AAX2F678</accession>
<name>A0AAX2F678_9BACT</name>
<evidence type="ECO:0000313" key="1">
    <source>
        <dbReference type="EMBL" id="SHG05739.1"/>
    </source>
</evidence>
<comment type="caution">
    <text evidence="1">The sequence shown here is derived from an EMBL/GenBank/DDBJ whole genome shotgun (WGS) entry which is preliminary data.</text>
</comment>
<dbReference type="EMBL" id="FQWA01000031">
    <property type="protein sequence ID" value="SHG05739.1"/>
    <property type="molecule type" value="Genomic_DNA"/>
</dbReference>
<sequence length="29" mass="3545">MTKFMLYKAKEETEDIITPLFLLYKYTIT</sequence>
<reference evidence="1 2" key="1">
    <citation type="submission" date="2016-11" db="EMBL/GenBank/DDBJ databases">
        <authorList>
            <person name="Varghese N."/>
            <person name="Submissions S."/>
        </authorList>
    </citation>
    <scope>NUCLEOTIDE SEQUENCE [LARGE SCALE GENOMIC DNA]</scope>
    <source>
        <strain evidence="1 2">DSM 22613</strain>
    </source>
</reference>
<organism evidence="1 2">
    <name type="scientific">Prevotella scopos JCM 17725</name>
    <dbReference type="NCBI Taxonomy" id="1236518"/>
    <lineage>
        <taxon>Bacteria</taxon>
        <taxon>Pseudomonadati</taxon>
        <taxon>Bacteroidota</taxon>
        <taxon>Bacteroidia</taxon>
        <taxon>Bacteroidales</taxon>
        <taxon>Prevotellaceae</taxon>
        <taxon>Prevotella</taxon>
    </lineage>
</organism>
<keyword evidence="2" id="KW-1185">Reference proteome</keyword>
<protein>
    <recommendedName>
        <fullName evidence="3">Transposase</fullName>
    </recommendedName>
</protein>
<proteinExistence type="predicted"/>
<evidence type="ECO:0008006" key="3">
    <source>
        <dbReference type="Google" id="ProtNLM"/>
    </source>
</evidence>
<dbReference type="AlphaFoldDB" id="A0AAX2F678"/>
<dbReference type="Proteomes" id="UP000184105">
    <property type="component" value="Unassembled WGS sequence"/>
</dbReference>